<dbReference type="EMBL" id="ASSJ01000034">
    <property type="protein sequence ID" value="ERN42084.1"/>
    <property type="molecule type" value="Genomic_DNA"/>
</dbReference>
<dbReference type="SUPFAM" id="SSF52777">
    <property type="entry name" value="CoA-dependent acyltransferases"/>
    <property type="match status" value="6"/>
</dbReference>
<dbReference type="InterPro" id="IPR010071">
    <property type="entry name" value="AA_adenyl_dom"/>
</dbReference>
<dbReference type="InterPro" id="IPR020845">
    <property type="entry name" value="AMP-binding_CS"/>
</dbReference>
<dbReference type="InterPro" id="IPR025110">
    <property type="entry name" value="AMP-bd_C"/>
</dbReference>
<dbReference type="FunFam" id="3.30.300.30:FF:000010">
    <property type="entry name" value="Enterobactin synthetase component F"/>
    <property type="match status" value="1"/>
</dbReference>
<dbReference type="NCBIfam" id="TIGR01720">
    <property type="entry name" value="NRPS-para261"/>
    <property type="match status" value="1"/>
</dbReference>
<evidence type="ECO:0000313" key="9">
    <source>
        <dbReference type="Proteomes" id="UP000016960"/>
    </source>
</evidence>
<proteinExistence type="inferred from homology"/>
<organism evidence="8 9">
    <name type="scientific">Rubidibacter lacunae KORDI 51-2</name>
    <dbReference type="NCBI Taxonomy" id="582515"/>
    <lineage>
        <taxon>Bacteria</taxon>
        <taxon>Bacillati</taxon>
        <taxon>Cyanobacteriota</taxon>
        <taxon>Cyanophyceae</taxon>
        <taxon>Oscillatoriophycideae</taxon>
        <taxon>Chroococcales</taxon>
        <taxon>Aphanothecaceae</taxon>
        <taxon>Rubidibacter</taxon>
    </lineage>
</organism>
<dbReference type="Pfam" id="PF00501">
    <property type="entry name" value="AMP-binding"/>
    <property type="match status" value="1"/>
</dbReference>
<dbReference type="SUPFAM" id="SSF56801">
    <property type="entry name" value="Acetyl-CoA synthetase-like"/>
    <property type="match status" value="1"/>
</dbReference>
<dbReference type="CDD" id="cd19543">
    <property type="entry name" value="DCL_NRPS"/>
    <property type="match status" value="1"/>
</dbReference>
<dbReference type="PROSITE" id="PS00455">
    <property type="entry name" value="AMP_BINDING"/>
    <property type="match status" value="1"/>
</dbReference>
<dbReference type="PANTHER" id="PTHR45398">
    <property type="match status" value="1"/>
</dbReference>
<protein>
    <submittedName>
        <fullName evidence="8">Non-ribosomal peptide synthase domain protein/amino acid adenylation domain protein</fullName>
    </submittedName>
</protein>
<dbReference type="InterPro" id="IPR036736">
    <property type="entry name" value="ACP-like_sf"/>
</dbReference>
<dbReference type="GO" id="GO:0017000">
    <property type="term" value="P:antibiotic biosynthetic process"/>
    <property type="evidence" value="ECO:0007669"/>
    <property type="project" value="UniProtKB-KW"/>
</dbReference>
<comment type="cofactor">
    <cofactor evidence="1">
        <name>pantetheine 4'-phosphate</name>
        <dbReference type="ChEBI" id="CHEBI:47942"/>
    </cofactor>
</comment>
<dbReference type="Gene3D" id="3.30.300.30">
    <property type="match status" value="1"/>
</dbReference>
<evidence type="ECO:0000256" key="2">
    <source>
        <dbReference type="ARBA" id="ARBA00006432"/>
    </source>
</evidence>
<dbReference type="OrthoDB" id="9757538at2"/>
<dbReference type="InParanoid" id="U5DNA2"/>
<keyword evidence="5" id="KW-0045">Antibiotic biosynthesis</keyword>
<dbReference type="Gene3D" id="3.30.559.10">
    <property type="entry name" value="Chloramphenicol acetyltransferase-like domain"/>
    <property type="match status" value="3"/>
</dbReference>
<dbReference type="GO" id="GO:0043041">
    <property type="term" value="P:amino acid activation for nonribosomal peptide biosynthetic process"/>
    <property type="evidence" value="ECO:0007669"/>
    <property type="project" value="UniProtKB-ARBA"/>
</dbReference>
<dbReference type="FunFam" id="3.30.559.30:FF:000001">
    <property type="entry name" value="Non-ribosomal peptide synthetase"/>
    <property type="match status" value="1"/>
</dbReference>
<dbReference type="InterPro" id="IPR001242">
    <property type="entry name" value="Condensation_dom"/>
</dbReference>
<dbReference type="InterPro" id="IPR045851">
    <property type="entry name" value="AMP-bd_C_sf"/>
</dbReference>
<dbReference type="STRING" id="582515.KR51_00012560"/>
<evidence type="ECO:0000256" key="4">
    <source>
        <dbReference type="ARBA" id="ARBA00022553"/>
    </source>
</evidence>
<evidence type="ECO:0000256" key="1">
    <source>
        <dbReference type="ARBA" id="ARBA00001957"/>
    </source>
</evidence>
<keyword evidence="4" id="KW-0597">Phosphoprotein</keyword>
<keyword evidence="3" id="KW-0596">Phosphopantetheine</keyword>
<dbReference type="GO" id="GO:0044550">
    <property type="term" value="P:secondary metabolite biosynthetic process"/>
    <property type="evidence" value="ECO:0007669"/>
    <property type="project" value="UniProtKB-ARBA"/>
</dbReference>
<evidence type="ECO:0000256" key="5">
    <source>
        <dbReference type="ARBA" id="ARBA00023194"/>
    </source>
</evidence>
<dbReference type="PROSITE" id="PS50075">
    <property type="entry name" value="CARRIER"/>
    <property type="match status" value="1"/>
</dbReference>
<name>U5DNA2_9CHRO</name>
<gene>
    <name evidence="8" type="ORF">KR51_00012560</name>
</gene>
<dbReference type="PANTHER" id="PTHR45398:SF1">
    <property type="entry name" value="ENZYME, PUTATIVE (JCVI)-RELATED"/>
    <property type="match status" value="1"/>
</dbReference>
<dbReference type="Gene3D" id="3.40.50.980">
    <property type="match status" value="2"/>
</dbReference>
<dbReference type="RefSeq" id="WP_022605751.1">
    <property type="nucleotide sequence ID" value="NZ_ASSJ01000034.1"/>
</dbReference>
<dbReference type="GO" id="GO:0008610">
    <property type="term" value="P:lipid biosynthetic process"/>
    <property type="evidence" value="ECO:0007669"/>
    <property type="project" value="UniProtKB-ARBA"/>
</dbReference>
<dbReference type="InterPro" id="IPR020806">
    <property type="entry name" value="PKS_PP-bd"/>
</dbReference>
<dbReference type="FunFam" id="3.40.50.12780:FF:000012">
    <property type="entry name" value="Non-ribosomal peptide synthetase"/>
    <property type="match status" value="1"/>
</dbReference>
<dbReference type="Gene3D" id="2.30.38.10">
    <property type="entry name" value="Luciferase, Domain 3"/>
    <property type="match status" value="1"/>
</dbReference>
<dbReference type="InterPro" id="IPR010060">
    <property type="entry name" value="NRPS_synth"/>
</dbReference>
<dbReference type="CDD" id="cd12116">
    <property type="entry name" value="A_NRPS_Ta1_like"/>
    <property type="match status" value="1"/>
</dbReference>
<dbReference type="FunFam" id="3.30.559.10:FF:000012">
    <property type="entry name" value="Non-ribosomal peptide synthetase"/>
    <property type="match status" value="1"/>
</dbReference>
<feature type="region of interest" description="Disordered" evidence="6">
    <location>
        <begin position="24"/>
        <end position="44"/>
    </location>
</feature>
<evidence type="ECO:0000313" key="8">
    <source>
        <dbReference type="EMBL" id="ERN42084.1"/>
    </source>
</evidence>
<keyword evidence="9" id="KW-1185">Reference proteome</keyword>
<dbReference type="SUPFAM" id="SSF47336">
    <property type="entry name" value="ACP-like"/>
    <property type="match status" value="1"/>
</dbReference>
<dbReference type="CDD" id="cd19531">
    <property type="entry name" value="LCL_NRPS-like"/>
    <property type="match status" value="1"/>
</dbReference>
<dbReference type="Pfam" id="PF00550">
    <property type="entry name" value="PP-binding"/>
    <property type="match status" value="1"/>
</dbReference>
<dbReference type="FunFam" id="1.10.1200.10:FF:000005">
    <property type="entry name" value="Nonribosomal peptide synthetase 1"/>
    <property type="match status" value="1"/>
</dbReference>
<dbReference type="SMART" id="SM00823">
    <property type="entry name" value="PKS_PP"/>
    <property type="match status" value="1"/>
</dbReference>
<sequence>MDRNNSNRKSQLSAAKQALLAKRLRGKGASQRPTIPQRDPKTPVPLSFSQQRLWFLNQFEPNSPFYNVPFALHLRGQLNVSLLERAFQALVRRHEILRTTIDNASGEPQQIIHDRGAVTLEKIDLSSASNDVLWSKVKHIAREEAGRPFDLHSGPFLRVTLLTLAADEFVLLVTLHHIISDVWSTTILIQEVATLYHAFSQGKPDPLPTLPIQYADYTLWQRQMLQGDRLQTQLDYWQQQFATPPPLLQLPTDRPRPAVQTFNGSTQTFILPPELTAALKTLGQEANATPFMVLLAGFKLLLSRYSGQADITVGSPIANRNQAAIEGLMGLFLNTLALRTDLSGNPTFRDLLARVREVALGGYSHQDLPFDKLVEVLQLPRNLSHTPLFQVMFILQNPPVRHFELSGLSFEALDLLGATAKFDLTLTMMEKEDCLEGILEYNVDLFDPPTIERLIGNFQTLLDTVVAAPDTPIHGFSLLTSPEWQQIEAWNQNPGQFAIDGCLHHLIEAQVARTPEAVAVTYGADSLTYYELNQRADLLAKCLRGIGVGPERLVGICLERSLEMVTALLAVLKAGGAYVPLDPGYPQQRLAYMVEDAKIDVLLSQSQLSHLLPDYQGQRLYLDEPLPEPVAVDEKAPSTLRPENLAYVIYTSGSTGQPKGVQITHRGVVNSLQAQSERLGLTQDDCLLAVASICFDISVLDLFLPLIVGARIVVASREMALDGRLLAEQLDTQQITYLQATPATWRLLLLADWSGKPDLTVLCGAEALPPDLADALLARCATLWDLYGPTETTIWSTEQQISTSDDIAVGTQLSNIQLYLLDEYLNPVPVGVPGEAYIGGPGLSRGYRRSPGLTAERFIPHPFSQIPGDRLYRTGDLARFRPDGSIKVLGRLDNQVKIRGFRIELGEIESVLSRHERVRAVVAMVREDSPGQKRLVAYLTAQSTSPEQSQVTVSELRQWLQTQLPDYMIPAAFVWLERMPLTPSGKVNRRELPAPDTGATLSDKPFEAPHSAAEKKLATIWSQLLGIESVGIDDNFFELGGDSILSLQMVLRATQADLHLTPKQLFQHQTIRALAQVAVTVTSIQAEQGAVTGESPLLPIQHWFFDRNLPEQNHWSQAVLLQAAAPLTFDRIRQIAEKLLEQHDVLRSHFTQTTSTWTQTFVGPLENIPCQEYDLTQLPAEEQTAALAATIGQLRASLDLTAGPLLHFALFQTATGSHLAIVVHRLEIDSGSWQILLEDLQALLQERDLPAKTCSYRQWSDRLQSYDAGPQREFWLEQGTVVTALPTDFLKAARPDSERDHLTLQFSVADTAIVLQQVPSAYRIQVPELLLTALTRTIAQWSENPQVYIDIVGDGRVDLGLDLSHTIGCFDTRYPLQFDLTGINGCDASLKAIREQLHQVPDRGLGYGVLRFFAADKDLAAKTPAPIQFNYLAPFELDAEGLSLIDSEAIGLLPETTDLATHQLAIDAEVVAGQLSIRFGYCQAQYQRETIEQLAAEFERDVRSLIAHCLRPETHGYTPADFPLATLKQPQLDRLITANGTAISDLYRLSPTQEGLLFHGLYSADRGLYTTQFSYTLEGDLDIPALQQAWQTAIARHPSLRTAFVWEGLDEPLQYVMPQVELPWTTVDLSELSADSLEERLQAIRFEERARGYALERAPLMRLTLIRLQTNLYELIWSFHHLILDGWSLAQVLKMVSQDYVALAAGSAGSIPAPRPYRDYIEWLTHQDRSEALAYWQQYLARFARPTSMPTRSTAAPATGSRAEQKHGYACLERTLSADTATALQNLTGRSRLTLNTLVQGAWSLLLSHVTGEVDLVFGATGSGRPPNLSGAEEMVGVFINTLPVRIRIDPEQTLSAWLQHLQEQQITSRQYDFSSLAQIQRVSNIPQGTPLFENLIVFENFPIDTKALNTLNTNLKLRDFQATPNNNYPLTFRCKPGNAVKLDMLVDLTRFERTQIESWLDRLVGILKRMTEQPDITLGQHLSDLSAEQQQQQAQQQQSLKASSLQKLKRIRRRAIAPQEDQS</sequence>
<dbReference type="Pfam" id="PF00668">
    <property type="entry name" value="Condensation"/>
    <property type="match status" value="3"/>
</dbReference>
<dbReference type="PATRIC" id="fig|582515.4.peg.1405"/>
<dbReference type="InterPro" id="IPR000873">
    <property type="entry name" value="AMP-dep_synth/lig_dom"/>
</dbReference>
<comment type="similarity">
    <text evidence="2">Belongs to the ATP-dependent AMP-binding enzyme family.</text>
</comment>
<dbReference type="FunFam" id="3.40.50.980:FF:000001">
    <property type="entry name" value="Non-ribosomal peptide synthetase"/>
    <property type="match status" value="1"/>
</dbReference>
<feature type="region of interest" description="Disordered" evidence="6">
    <location>
        <begin position="986"/>
        <end position="1005"/>
    </location>
</feature>
<feature type="domain" description="Carrier" evidence="7">
    <location>
        <begin position="1008"/>
        <end position="1082"/>
    </location>
</feature>
<dbReference type="NCBIfam" id="TIGR01733">
    <property type="entry name" value="AA-adenyl-dom"/>
    <property type="match status" value="1"/>
</dbReference>
<dbReference type="GO" id="GO:0003824">
    <property type="term" value="F:catalytic activity"/>
    <property type="evidence" value="ECO:0007669"/>
    <property type="project" value="InterPro"/>
</dbReference>
<reference evidence="8 9" key="1">
    <citation type="submission" date="2013-05" db="EMBL/GenBank/DDBJ databases">
        <title>Draft genome sequence of Rubidibacter lacunae KORDI 51-2.</title>
        <authorList>
            <person name="Choi D.H."/>
            <person name="Noh J.H."/>
            <person name="Kwon K.-K."/>
            <person name="Lee J.-H."/>
            <person name="Ryu J.-Y."/>
        </authorList>
    </citation>
    <scope>NUCLEOTIDE SEQUENCE [LARGE SCALE GENOMIC DNA]</scope>
    <source>
        <strain evidence="8 9">KORDI 51-2</strain>
    </source>
</reference>
<dbReference type="Pfam" id="PF13193">
    <property type="entry name" value="AMP-binding_C"/>
    <property type="match status" value="1"/>
</dbReference>
<dbReference type="Proteomes" id="UP000016960">
    <property type="component" value="Unassembled WGS sequence"/>
</dbReference>
<dbReference type="eggNOG" id="COG1020">
    <property type="taxonomic scope" value="Bacteria"/>
</dbReference>
<dbReference type="Gene3D" id="3.30.559.30">
    <property type="entry name" value="Nonribosomal peptide synthetase, condensation domain"/>
    <property type="match status" value="3"/>
</dbReference>
<evidence type="ECO:0000256" key="6">
    <source>
        <dbReference type="SAM" id="MobiDB-lite"/>
    </source>
</evidence>
<comment type="caution">
    <text evidence="8">The sequence shown here is derived from an EMBL/GenBank/DDBJ whole genome shotgun (WGS) entry which is preliminary data.</text>
</comment>
<dbReference type="GO" id="GO:0031177">
    <property type="term" value="F:phosphopantetheine binding"/>
    <property type="evidence" value="ECO:0007669"/>
    <property type="project" value="InterPro"/>
</dbReference>
<dbReference type="Gene3D" id="1.10.1200.10">
    <property type="entry name" value="ACP-like"/>
    <property type="match status" value="1"/>
</dbReference>
<evidence type="ECO:0000259" key="7">
    <source>
        <dbReference type="PROSITE" id="PS50075"/>
    </source>
</evidence>
<accession>U5DNA2</accession>
<evidence type="ECO:0000256" key="3">
    <source>
        <dbReference type="ARBA" id="ARBA00022450"/>
    </source>
</evidence>
<dbReference type="InterPro" id="IPR023213">
    <property type="entry name" value="CAT-like_dom_sf"/>
</dbReference>
<dbReference type="InterPro" id="IPR009081">
    <property type="entry name" value="PP-bd_ACP"/>
</dbReference>